<proteinExistence type="inferred from homology"/>
<comment type="catalytic activity">
    <reaction evidence="10 11">
        <text>shikimate + ATP = 3-phosphoshikimate + ADP + H(+)</text>
        <dbReference type="Rhea" id="RHEA:13121"/>
        <dbReference type="ChEBI" id="CHEBI:15378"/>
        <dbReference type="ChEBI" id="CHEBI:30616"/>
        <dbReference type="ChEBI" id="CHEBI:36208"/>
        <dbReference type="ChEBI" id="CHEBI:145989"/>
        <dbReference type="ChEBI" id="CHEBI:456216"/>
        <dbReference type="EC" id="2.7.1.71"/>
    </reaction>
</comment>
<evidence type="ECO:0000256" key="4">
    <source>
        <dbReference type="ARBA" id="ARBA00022605"/>
    </source>
</evidence>
<dbReference type="PANTHER" id="PTHR21087:SF16">
    <property type="entry name" value="SHIKIMATE KINASE 1, CHLOROPLASTIC"/>
    <property type="match status" value="1"/>
</dbReference>
<feature type="binding site" evidence="11">
    <location>
        <begin position="12"/>
        <end position="17"/>
    </location>
    <ligand>
        <name>ATP</name>
        <dbReference type="ChEBI" id="CHEBI:30616"/>
    </ligand>
</feature>
<comment type="function">
    <text evidence="11">Catalyzes the specific phosphorylation of the 3-hydroxyl group of shikimic acid using ATP as a cosubstrate.</text>
</comment>
<feature type="binding site" evidence="11">
    <location>
        <position position="16"/>
    </location>
    <ligand>
        <name>Mg(2+)</name>
        <dbReference type="ChEBI" id="CHEBI:18420"/>
    </ligand>
</feature>
<sequence length="176" mass="19210">MTKTVVFTGPMGAGKSSIGRRVAKKIGASFTDTDSVIVARHGAIATIFSEHGEDEFRRIEREIVAEAVAGGGVVALGGGAVLAPETRELLRDHLVIFLDVDEHTISARIRGAKRPLLNEEDPVEAWKRIANARRPIYEAIADVRYDTSHGPIKAVVESAAEWARERIGTKENENER</sequence>
<dbReference type="Gene3D" id="3.40.50.300">
    <property type="entry name" value="P-loop containing nucleotide triphosphate hydrolases"/>
    <property type="match status" value="1"/>
</dbReference>
<comment type="pathway">
    <text evidence="1 11">Metabolic intermediate biosynthesis; chorismate biosynthesis; chorismate from D-erythrose 4-phosphate and phosphoenolpyruvate: step 5/7.</text>
</comment>
<keyword evidence="7 11" id="KW-0418">Kinase</keyword>
<dbReference type="PROSITE" id="PS01128">
    <property type="entry name" value="SHIKIMATE_KINASE"/>
    <property type="match status" value="1"/>
</dbReference>
<dbReference type="PANTHER" id="PTHR21087">
    <property type="entry name" value="SHIKIMATE KINASE"/>
    <property type="match status" value="1"/>
</dbReference>
<dbReference type="GO" id="GO:0016301">
    <property type="term" value="F:kinase activity"/>
    <property type="evidence" value="ECO:0007669"/>
    <property type="project" value="UniProtKB-KW"/>
</dbReference>
<keyword evidence="9 11" id="KW-0057">Aromatic amino acid biosynthesis</keyword>
<dbReference type="RefSeq" id="WP_188700315.1">
    <property type="nucleotide sequence ID" value="NZ_BMMQ01000002.1"/>
</dbReference>
<evidence type="ECO:0000256" key="6">
    <source>
        <dbReference type="ARBA" id="ARBA00022741"/>
    </source>
</evidence>
<dbReference type="InterPro" id="IPR027417">
    <property type="entry name" value="P-loop_NTPase"/>
</dbReference>
<protein>
    <recommendedName>
        <fullName evidence="3 11">Shikimate kinase</fullName>
        <shortName evidence="11">SK</shortName>
        <ecNumber evidence="3 11">2.7.1.71</ecNumber>
    </recommendedName>
</protein>
<evidence type="ECO:0000256" key="7">
    <source>
        <dbReference type="ARBA" id="ARBA00022777"/>
    </source>
</evidence>
<dbReference type="EC" id="2.7.1.71" evidence="3 11"/>
<keyword evidence="8 11" id="KW-0067">ATP-binding</keyword>
<evidence type="ECO:0000256" key="8">
    <source>
        <dbReference type="ARBA" id="ARBA00022840"/>
    </source>
</evidence>
<evidence type="ECO:0000256" key="2">
    <source>
        <dbReference type="ARBA" id="ARBA00006997"/>
    </source>
</evidence>
<dbReference type="Proteomes" id="UP000638043">
    <property type="component" value="Unassembled WGS sequence"/>
</dbReference>
<keyword evidence="11" id="KW-0460">Magnesium</keyword>
<keyword evidence="11" id="KW-0963">Cytoplasm</keyword>
<comment type="caution">
    <text evidence="11">Lacks conserved residue(s) required for the propagation of feature annotation.</text>
</comment>
<comment type="caution">
    <text evidence="12">The sequence shown here is derived from an EMBL/GenBank/DDBJ whole genome shotgun (WGS) entry which is preliminary data.</text>
</comment>
<accession>A0ABQ2MYL5</accession>
<feature type="binding site" evidence="11">
    <location>
        <position position="114"/>
    </location>
    <ligand>
        <name>ATP</name>
        <dbReference type="ChEBI" id="CHEBI:30616"/>
    </ligand>
</feature>
<organism evidence="12 13">
    <name type="scientific">Microbacterium nanhaiense</name>
    <dbReference type="NCBI Taxonomy" id="1301026"/>
    <lineage>
        <taxon>Bacteria</taxon>
        <taxon>Bacillati</taxon>
        <taxon>Actinomycetota</taxon>
        <taxon>Actinomycetes</taxon>
        <taxon>Micrococcales</taxon>
        <taxon>Microbacteriaceae</taxon>
        <taxon>Microbacterium</taxon>
    </lineage>
</organism>
<dbReference type="InterPro" id="IPR031322">
    <property type="entry name" value="Shikimate/glucono_kinase"/>
</dbReference>
<gene>
    <name evidence="11 12" type="primary">aroK</name>
    <name evidence="12" type="ORF">GCM10010910_10420</name>
</gene>
<comment type="subunit">
    <text evidence="11">Monomer.</text>
</comment>
<comment type="cofactor">
    <cofactor evidence="11">
        <name>Mg(2+)</name>
        <dbReference type="ChEBI" id="CHEBI:18420"/>
    </cofactor>
    <text evidence="11">Binds 1 Mg(2+) ion per subunit.</text>
</comment>
<evidence type="ECO:0000256" key="1">
    <source>
        <dbReference type="ARBA" id="ARBA00004842"/>
    </source>
</evidence>
<evidence type="ECO:0000256" key="5">
    <source>
        <dbReference type="ARBA" id="ARBA00022679"/>
    </source>
</evidence>
<feature type="binding site" evidence="11">
    <location>
        <position position="78"/>
    </location>
    <ligand>
        <name>substrate</name>
    </ligand>
</feature>
<evidence type="ECO:0000256" key="10">
    <source>
        <dbReference type="ARBA" id="ARBA00048567"/>
    </source>
</evidence>
<dbReference type="CDD" id="cd00464">
    <property type="entry name" value="SK"/>
    <property type="match status" value="1"/>
</dbReference>
<evidence type="ECO:0000256" key="11">
    <source>
        <dbReference type="HAMAP-Rule" id="MF_00109"/>
    </source>
</evidence>
<keyword evidence="6 11" id="KW-0547">Nucleotide-binding</keyword>
<evidence type="ECO:0000256" key="3">
    <source>
        <dbReference type="ARBA" id="ARBA00012154"/>
    </source>
</evidence>
<feature type="binding site" evidence="11">
    <location>
        <position position="34"/>
    </location>
    <ligand>
        <name>substrate</name>
    </ligand>
</feature>
<reference evidence="13" key="1">
    <citation type="journal article" date="2019" name="Int. J. Syst. Evol. Microbiol.">
        <title>The Global Catalogue of Microorganisms (GCM) 10K type strain sequencing project: providing services to taxonomists for standard genome sequencing and annotation.</title>
        <authorList>
            <consortium name="The Broad Institute Genomics Platform"/>
            <consortium name="The Broad Institute Genome Sequencing Center for Infectious Disease"/>
            <person name="Wu L."/>
            <person name="Ma J."/>
        </authorList>
    </citation>
    <scope>NUCLEOTIDE SEQUENCE [LARGE SCALE GENOMIC DNA]</scope>
    <source>
        <strain evidence="13">CGMCC 4.7181</strain>
    </source>
</reference>
<dbReference type="HAMAP" id="MF_00109">
    <property type="entry name" value="Shikimate_kinase"/>
    <property type="match status" value="1"/>
</dbReference>
<keyword evidence="5 11" id="KW-0808">Transferase</keyword>
<feature type="binding site" evidence="11">
    <location>
        <position position="133"/>
    </location>
    <ligand>
        <name>substrate</name>
    </ligand>
</feature>
<dbReference type="InterPro" id="IPR023000">
    <property type="entry name" value="Shikimate_kinase_CS"/>
</dbReference>
<feature type="binding site" evidence="11">
    <location>
        <position position="57"/>
    </location>
    <ligand>
        <name>substrate</name>
    </ligand>
</feature>
<dbReference type="SUPFAM" id="SSF52540">
    <property type="entry name" value="P-loop containing nucleoside triphosphate hydrolases"/>
    <property type="match status" value="1"/>
</dbReference>
<evidence type="ECO:0000313" key="12">
    <source>
        <dbReference type="EMBL" id="GGO61787.1"/>
    </source>
</evidence>
<keyword evidence="11" id="KW-0479">Metal-binding</keyword>
<comment type="subcellular location">
    <subcellularLocation>
        <location evidence="11">Cytoplasm</location>
    </subcellularLocation>
</comment>
<dbReference type="PRINTS" id="PR01100">
    <property type="entry name" value="SHIKIMTKNASE"/>
</dbReference>
<comment type="similarity">
    <text evidence="2 11">Belongs to the shikimate kinase family.</text>
</comment>
<keyword evidence="4 11" id="KW-0028">Amino-acid biosynthesis</keyword>
<evidence type="ECO:0000256" key="9">
    <source>
        <dbReference type="ARBA" id="ARBA00023141"/>
    </source>
</evidence>
<keyword evidence="13" id="KW-1185">Reference proteome</keyword>
<dbReference type="Pfam" id="PF01202">
    <property type="entry name" value="SKI"/>
    <property type="match status" value="1"/>
</dbReference>
<dbReference type="EMBL" id="BMMQ01000002">
    <property type="protein sequence ID" value="GGO61787.1"/>
    <property type="molecule type" value="Genomic_DNA"/>
</dbReference>
<name>A0ABQ2MYL5_9MICO</name>
<evidence type="ECO:0000313" key="13">
    <source>
        <dbReference type="Proteomes" id="UP000638043"/>
    </source>
</evidence>
<dbReference type="InterPro" id="IPR000623">
    <property type="entry name" value="Shikimate_kinase/TSH1"/>
</dbReference>